<protein>
    <submittedName>
        <fullName evidence="1">Uncharacterized protein</fullName>
    </submittedName>
</protein>
<proteinExistence type="predicted"/>
<evidence type="ECO:0000313" key="1">
    <source>
        <dbReference type="EMBL" id="GIF26860.1"/>
    </source>
</evidence>
<dbReference type="EMBL" id="BOMY01000064">
    <property type="protein sequence ID" value="GIF26860.1"/>
    <property type="molecule type" value="Genomic_DNA"/>
</dbReference>
<comment type="caution">
    <text evidence="1">The sequence shown here is derived from an EMBL/GenBank/DDBJ whole genome shotgun (WGS) entry which is preliminary data.</text>
</comment>
<name>A0A919NX47_9ACTN</name>
<dbReference type="AlphaFoldDB" id="A0A919NX47"/>
<dbReference type="Proteomes" id="UP000623608">
    <property type="component" value="Unassembled WGS sequence"/>
</dbReference>
<gene>
    <name evidence="1" type="ORF">Ate02nite_95900</name>
</gene>
<reference evidence="1" key="1">
    <citation type="submission" date="2021-01" db="EMBL/GenBank/DDBJ databases">
        <title>Whole genome shotgun sequence of Actinoplanes tereljensis NBRC 105297.</title>
        <authorList>
            <person name="Komaki H."/>
            <person name="Tamura T."/>
        </authorList>
    </citation>
    <scope>NUCLEOTIDE SEQUENCE</scope>
    <source>
        <strain evidence="1">NBRC 105297</strain>
    </source>
</reference>
<organism evidence="1 2">
    <name type="scientific">Paractinoplanes tereljensis</name>
    <dbReference type="NCBI Taxonomy" id="571912"/>
    <lineage>
        <taxon>Bacteria</taxon>
        <taxon>Bacillati</taxon>
        <taxon>Actinomycetota</taxon>
        <taxon>Actinomycetes</taxon>
        <taxon>Micromonosporales</taxon>
        <taxon>Micromonosporaceae</taxon>
        <taxon>Paractinoplanes</taxon>
    </lineage>
</organism>
<sequence>MNAVGTGLLPVHDPIKPTEVLPMDPFQAALVTVTCAPDWANVPPHPCVTFCVVVGKSKPSDHDETASPRFVMAISP</sequence>
<keyword evidence="2" id="KW-1185">Reference proteome</keyword>
<accession>A0A919NX47</accession>
<evidence type="ECO:0000313" key="2">
    <source>
        <dbReference type="Proteomes" id="UP000623608"/>
    </source>
</evidence>